<dbReference type="PROSITE" id="PS51892">
    <property type="entry name" value="SUBTILASE"/>
    <property type="match status" value="1"/>
</dbReference>
<evidence type="ECO:0000256" key="2">
    <source>
        <dbReference type="ARBA" id="ARBA00022670"/>
    </source>
</evidence>
<dbReference type="EMBL" id="RSCJ01000013">
    <property type="protein sequence ID" value="RUR79215.1"/>
    <property type="molecule type" value="Genomic_DNA"/>
</dbReference>
<dbReference type="InterPro" id="IPR022398">
    <property type="entry name" value="Peptidase_S8_His-AS"/>
</dbReference>
<keyword evidence="11" id="KW-1185">Reference proteome</keyword>
<dbReference type="AlphaFoldDB" id="A0A3S0Y904"/>
<dbReference type="PROSITE" id="PS00136">
    <property type="entry name" value="SUBTILASE_ASP"/>
    <property type="match status" value="1"/>
</dbReference>
<evidence type="ECO:0000256" key="3">
    <source>
        <dbReference type="ARBA" id="ARBA00022801"/>
    </source>
</evidence>
<feature type="active site" description="Charge relay system" evidence="5 6">
    <location>
        <position position="257"/>
    </location>
</feature>
<evidence type="ECO:0000259" key="9">
    <source>
        <dbReference type="Pfam" id="PF07705"/>
    </source>
</evidence>
<keyword evidence="2 6" id="KW-0645">Protease</keyword>
<feature type="active site" description="Charge relay system" evidence="5 6">
    <location>
        <position position="312"/>
    </location>
</feature>
<gene>
    <name evidence="10" type="ORF">PCC6912_33890</name>
</gene>
<sequence length="614" mass="64845">MNNHRNDLFDTKGLNITSTSSINNLTTKDDDIFSVNSRSSFKPAENALEEEVNIQGRKNRKSKKASLSAAKADLVIQNASAPSVAVAGSTIQLTYQVKNKGKSSAGFNYTDCYLSKDKTLTSDDNLLGWNWIGGLEPGSATSQSYNVTVDENTTPGTYYLLYRADALDNILEINNSNNIAAREITITGKNKETQGYNPTSGYGLVNAAEAVARAARKNTFADVPNRGGNDWGADLVKAPEAWANGYTGQGVVVAVLDTGVDYNHADLKNNIWTNSKEIPGNGQDDDGNGFVDDVYGWNFDGNNNNTLDGNGHGTHVSGSIAGENNGFGVTGVAHGAKIMPVKVLNDDGSGYYSSIADGIYYAVNNGANVINLSLGGEYPNGTLQKAIEYASSKNVIVVMAAGNDGKSLPGYPARYADNWGVAVGAVDKNKNMADFSNRAGQNPLAYVTAPGVKVYSTLPGNQYASYSGTSMAAPHVAGVVALMLSANSNLTDAQVRQILAETSGNSTQSTALSGENNMTSFSHNNSLTTAISNFNVSSFSSNNTTTSSDVGAIASQTSTSSTNGNHDGMFLNSPTWLEFWNDYKTSVASSSNISTNGDEVENIVGKRKALLEAV</sequence>
<evidence type="ECO:0000256" key="7">
    <source>
        <dbReference type="RuleBase" id="RU003355"/>
    </source>
</evidence>
<accession>A0A3S0Y904</accession>
<dbReference type="InterPro" id="IPR023827">
    <property type="entry name" value="Peptidase_S8_Asp-AS"/>
</dbReference>
<evidence type="ECO:0000256" key="4">
    <source>
        <dbReference type="ARBA" id="ARBA00022825"/>
    </source>
</evidence>
<feature type="domain" description="Peptidase S8/S53" evidence="8">
    <location>
        <begin position="248"/>
        <end position="506"/>
    </location>
</feature>
<organism evidence="10 11">
    <name type="scientific">Chlorogloeopsis fritschii PCC 6912</name>
    <dbReference type="NCBI Taxonomy" id="211165"/>
    <lineage>
        <taxon>Bacteria</taxon>
        <taxon>Bacillati</taxon>
        <taxon>Cyanobacteriota</taxon>
        <taxon>Cyanophyceae</taxon>
        <taxon>Nostocales</taxon>
        <taxon>Chlorogloeopsidaceae</taxon>
        <taxon>Chlorogloeopsis</taxon>
    </lineage>
</organism>
<evidence type="ECO:0000259" key="8">
    <source>
        <dbReference type="Pfam" id="PF00082"/>
    </source>
</evidence>
<dbReference type="PRINTS" id="PR00723">
    <property type="entry name" value="SUBTILISIN"/>
</dbReference>
<comment type="caution">
    <text evidence="10">The sequence shown here is derived from an EMBL/GenBank/DDBJ whole genome shotgun (WGS) entry which is preliminary data.</text>
</comment>
<dbReference type="OrthoDB" id="9798386at2"/>
<dbReference type="PROSITE" id="PS00138">
    <property type="entry name" value="SUBTILASE_SER"/>
    <property type="match status" value="1"/>
</dbReference>
<dbReference type="Gene3D" id="3.40.50.200">
    <property type="entry name" value="Peptidase S8/S53 domain"/>
    <property type="match status" value="1"/>
</dbReference>
<dbReference type="InterPro" id="IPR034204">
    <property type="entry name" value="PfSUB1-like_cat_dom"/>
</dbReference>
<evidence type="ECO:0008006" key="12">
    <source>
        <dbReference type="Google" id="ProtNLM"/>
    </source>
</evidence>
<dbReference type="InterPro" id="IPR013783">
    <property type="entry name" value="Ig-like_fold"/>
</dbReference>
<reference evidence="10 11" key="1">
    <citation type="journal article" date="2019" name="Genome Biol. Evol.">
        <title>Day and night: Metabolic profiles and evolutionary relationships of six axenic non-marine cyanobacteria.</title>
        <authorList>
            <person name="Will S.E."/>
            <person name="Henke P."/>
            <person name="Boedeker C."/>
            <person name="Huang S."/>
            <person name="Brinkmann H."/>
            <person name="Rohde M."/>
            <person name="Jarek M."/>
            <person name="Friedl T."/>
            <person name="Seufert S."/>
            <person name="Schumacher M."/>
            <person name="Overmann J."/>
            <person name="Neumann-Schaal M."/>
            <person name="Petersen J."/>
        </authorList>
    </citation>
    <scope>NUCLEOTIDE SEQUENCE [LARGE SCALE GENOMIC DNA]</scope>
    <source>
        <strain evidence="10 11">PCC 6912</strain>
    </source>
</reference>
<dbReference type="Pfam" id="PF07705">
    <property type="entry name" value="CARDB"/>
    <property type="match status" value="1"/>
</dbReference>
<dbReference type="Proteomes" id="UP000268857">
    <property type="component" value="Unassembled WGS sequence"/>
</dbReference>
<comment type="similarity">
    <text evidence="1 6 7">Belongs to the peptidase S8 family.</text>
</comment>
<dbReference type="GO" id="GO:0004252">
    <property type="term" value="F:serine-type endopeptidase activity"/>
    <property type="evidence" value="ECO:0007669"/>
    <property type="project" value="UniProtKB-UniRule"/>
</dbReference>
<name>A0A3S0Y904_CHLFR</name>
<keyword evidence="4 6" id="KW-0720">Serine protease</keyword>
<dbReference type="STRING" id="211165.GCA_000317285_06728"/>
<dbReference type="PROSITE" id="PS00137">
    <property type="entry name" value="SUBTILASE_HIS"/>
    <property type="match status" value="1"/>
</dbReference>
<dbReference type="RefSeq" id="WP_016876178.1">
    <property type="nucleotide sequence ID" value="NZ_AJLN01000153.1"/>
</dbReference>
<dbReference type="PANTHER" id="PTHR43399">
    <property type="entry name" value="SUBTILISIN-RELATED"/>
    <property type="match status" value="1"/>
</dbReference>
<dbReference type="SUPFAM" id="SSF52743">
    <property type="entry name" value="Subtilisin-like"/>
    <property type="match status" value="1"/>
</dbReference>
<feature type="domain" description="CARDB" evidence="9">
    <location>
        <begin position="72"/>
        <end position="181"/>
    </location>
</feature>
<protein>
    <recommendedName>
        <fullName evidence="12">Peptidase S8/S53 domain-containing protein</fullName>
    </recommendedName>
</protein>
<evidence type="ECO:0000313" key="10">
    <source>
        <dbReference type="EMBL" id="RUR79215.1"/>
    </source>
</evidence>
<dbReference type="InterPro" id="IPR036852">
    <property type="entry name" value="Peptidase_S8/S53_dom_sf"/>
</dbReference>
<dbReference type="InterPro" id="IPR011635">
    <property type="entry name" value="CARDB"/>
</dbReference>
<dbReference type="InterPro" id="IPR051048">
    <property type="entry name" value="Peptidase_S8/S53_subtilisin"/>
</dbReference>
<dbReference type="Gene3D" id="2.60.40.10">
    <property type="entry name" value="Immunoglobulins"/>
    <property type="match status" value="1"/>
</dbReference>
<feature type="active site" description="Charge relay system" evidence="5 6">
    <location>
        <position position="470"/>
    </location>
</feature>
<proteinExistence type="inferred from homology"/>
<dbReference type="GO" id="GO:0006508">
    <property type="term" value="P:proteolysis"/>
    <property type="evidence" value="ECO:0007669"/>
    <property type="project" value="UniProtKB-KW"/>
</dbReference>
<dbReference type="InterPro" id="IPR000209">
    <property type="entry name" value="Peptidase_S8/S53_dom"/>
</dbReference>
<keyword evidence="3 6" id="KW-0378">Hydrolase</keyword>
<evidence type="ECO:0000256" key="5">
    <source>
        <dbReference type="PIRSR" id="PIRSR615500-1"/>
    </source>
</evidence>
<dbReference type="InterPro" id="IPR015500">
    <property type="entry name" value="Peptidase_S8_subtilisin-rel"/>
</dbReference>
<dbReference type="Pfam" id="PF00082">
    <property type="entry name" value="Peptidase_S8"/>
    <property type="match status" value="1"/>
</dbReference>
<evidence type="ECO:0000313" key="11">
    <source>
        <dbReference type="Proteomes" id="UP000268857"/>
    </source>
</evidence>
<dbReference type="PANTHER" id="PTHR43399:SF4">
    <property type="entry name" value="CELL WALL-ASSOCIATED PROTEASE"/>
    <property type="match status" value="1"/>
</dbReference>
<dbReference type="InterPro" id="IPR023828">
    <property type="entry name" value="Peptidase_S8_Ser-AS"/>
</dbReference>
<dbReference type="CDD" id="cd07473">
    <property type="entry name" value="Peptidases_S8_Subtilisin_like"/>
    <property type="match status" value="1"/>
</dbReference>
<evidence type="ECO:0000256" key="6">
    <source>
        <dbReference type="PROSITE-ProRule" id="PRU01240"/>
    </source>
</evidence>
<evidence type="ECO:0000256" key="1">
    <source>
        <dbReference type="ARBA" id="ARBA00011073"/>
    </source>
</evidence>